<evidence type="ECO:0000313" key="1">
    <source>
        <dbReference type="EMBL" id="CAI8054573.1"/>
    </source>
</evidence>
<comment type="caution">
    <text evidence="1">The sequence shown here is derived from an EMBL/GenBank/DDBJ whole genome shotgun (WGS) entry which is preliminary data.</text>
</comment>
<evidence type="ECO:0000313" key="2">
    <source>
        <dbReference type="Proteomes" id="UP001174909"/>
    </source>
</evidence>
<protein>
    <submittedName>
        <fullName evidence="1">Uncharacterized protein</fullName>
    </submittedName>
</protein>
<keyword evidence="2" id="KW-1185">Reference proteome</keyword>
<dbReference type="Proteomes" id="UP001174909">
    <property type="component" value="Unassembled WGS sequence"/>
</dbReference>
<dbReference type="AlphaFoldDB" id="A0AA35TVC0"/>
<reference evidence="1" key="1">
    <citation type="submission" date="2023-03" db="EMBL/GenBank/DDBJ databases">
        <authorList>
            <person name="Steffen K."/>
            <person name="Cardenas P."/>
        </authorList>
    </citation>
    <scope>NUCLEOTIDE SEQUENCE</scope>
</reference>
<organism evidence="1 2">
    <name type="scientific">Geodia barretti</name>
    <name type="common">Barrett's horny sponge</name>
    <dbReference type="NCBI Taxonomy" id="519541"/>
    <lineage>
        <taxon>Eukaryota</taxon>
        <taxon>Metazoa</taxon>
        <taxon>Porifera</taxon>
        <taxon>Demospongiae</taxon>
        <taxon>Heteroscleromorpha</taxon>
        <taxon>Tetractinellida</taxon>
        <taxon>Astrophorina</taxon>
        <taxon>Geodiidae</taxon>
        <taxon>Geodia</taxon>
    </lineage>
</organism>
<gene>
    <name evidence="1" type="ORF">GBAR_LOCUS29770</name>
</gene>
<sequence>MQDVNLRFPRIRNLARLMRYCAQESARARPAGGIIKGAEHALQSQLELVGKEMISTAFSLTTVFLLAVTASVQDAAAIVPPDVFLKFVQGDASAFALMAEWSTTYKKWELLQRDVNTKYTETTDLTPCELTCQYDDAKKEMNCVDSNRQTSIELQQTALTADGTSIIITWDTFQPGTNPILILVTLGNGDLHYFSITVDADLIYTVCDVQISFLDADQRNIRFRIQASLQKNININGGTYNIHSTLGNFAEDLLLVPTALLKDGKNTIMISVSVTCGGFWVTLQKEAYLTVQQPDKLTELIYGPPSEPIEGDSFLVTISVKGDGVDFLMMVEAMGAQTITRWSCTLGKDEKKQPDSSPIRFNRGALEEGDNVILVVVTGSDGGTVTRDFIIYYLKYIPSTKICDAKCVTTPLSSGVKVVCSTSSDSIQSVQYSINDDGNQMEAQMSTFVITDKVAWRKGSNMLQLIVVCDNGAQGKQPTVEITLTPPDLQCQVMYSPCDIETEVTISCSSTTTAQSTKSCSLDDNQYTTQCGLINVLKYETLTLGSHTFTVDMTDVFGLKAKSEVAFSAKFEIWCTGACNFYTKLVSVSCESTYPASSWTVSINGGTAEDRSQNFDLDLKDEDLTQDLTLEMTAINTSGESAIDTIFLRGQLLL</sequence>
<name>A0AA35TVC0_GEOBA</name>
<dbReference type="EMBL" id="CASHTH010004194">
    <property type="protein sequence ID" value="CAI8054573.1"/>
    <property type="molecule type" value="Genomic_DNA"/>
</dbReference>
<proteinExistence type="predicted"/>
<accession>A0AA35TVC0</accession>